<evidence type="ECO:0000256" key="2">
    <source>
        <dbReference type="ARBA" id="ARBA00009773"/>
    </source>
</evidence>
<proteinExistence type="inferred from homology"/>
<evidence type="ECO:0000256" key="1">
    <source>
        <dbReference type="ARBA" id="ARBA00004141"/>
    </source>
</evidence>
<reference evidence="7 8" key="1">
    <citation type="submission" date="2021-06" db="EMBL/GenBank/DDBJ databases">
        <title>Bacillus sp. RD4P76, an endophyte from a halophyte.</title>
        <authorList>
            <person name="Sun J.-Q."/>
        </authorList>
    </citation>
    <scope>NUCLEOTIDE SEQUENCE [LARGE SCALE GENOMIC DNA]</scope>
    <source>
        <strain evidence="7 8">JCM 17098</strain>
    </source>
</reference>
<dbReference type="InterPro" id="IPR014227">
    <property type="entry name" value="YtvI-like"/>
</dbReference>
<feature type="transmembrane region" description="Helical" evidence="6">
    <location>
        <begin position="310"/>
        <end position="336"/>
    </location>
</feature>
<dbReference type="Proteomes" id="UP000790580">
    <property type="component" value="Unassembled WGS sequence"/>
</dbReference>
<evidence type="ECO:0000256" key="3">
    <source>
        <dbReference type="ARBA" id="ARBA00022692"/>
    </source>
</evidence>
<comment type="caution">
    <text evidence="7">The sequence shown here is derived from an EMBL/GenBank/DDBJ whole genome shotgun (WGS) entry which is preliminary data.</text>
</comment>
<comment type="similarity">
    <text evidence="2">Belongs to the autoinducer-2 exporter (AI-2E) (TC 2.A.86) family.</text>
</comment>
<dbReference type="PANTHER" id="PTHR21716">
    <property type="entry name" value="TRANSMEMBRANE PROTEIN"/>
    <property type="match status" value="1"/>
</dbReference>
<dbReference type="RefSeq" id="WP_088075832.1">
    <property type="nucleotide sequence ID" value="NZ_JAHQCR010000017.1"/>
</dbReference>
<feature type="transmembrane region" description="Helical" evidence="6">
    <location>
        <begin position="240"/>
        <end position="262"/>
    </location>
</feature>
<dbReference type="PANTHER" id="PTHR21716:SF68">
    <property type="entry name" value="TRANSPORT PROTEIN YTVI-RELATED"/>
    <property type="match status" value="1"/>
</dbReference>
<gene>
    <name evidence="7" type="primary">ytvI</name>
    <name evidence="7" type="ORF">KS407_03340</name>
</gene>
<dbReference type="InterPro" id="IPR002549">
    <property type="entry name" value="AI-2E-like"/>
</dbReference>
<name>A0ABS6JPI7_9BACI</name>
<sequence>MKSHIIKKYLYILLWVIIAALLLYFVLPVSLPIILALVTALFLAPAVNFLIKRTKLSRSISVFIVFIIFLLVVLVVSYFLLTRALTQLNLFLTYFLNSIPEMHYAWMNFIDNIKERFGTSPDILNEIDNVVIQTLSDVRSFLLQLDIIGFATTLLVRIPSYIVSFIVYLIGLYLFLLDLPRLKDKLLSYMTDKTAEKVKFMSSRLSYVIFGFFKAQFLVSIIIFIVSLIGLLIIAPEVALIMTLIIWIIDFIPIIGSIVILAPWALFQLLAGNTALGIQLLVLAAILLTIRRTVEPKVMGHHIGLSPLATLISLYVGLQLLGVLGFILGPLLVILFTSAKEAGIIKLNLKI</sequence>
<accession>A0ABS6JPI7</accession>
<dbReference type="EMBL" id="JAHQCR010000017">
    <property type="protein sequence ID" value="MBU9720476.1"/>
    <property type="molecule type" value="Genomic_DNA"/>
</dbReference>
<comment type="subcellular location">
    <subcellularLocation>
        <location evidence="1">Membrane</location>
        <topology evidence="1">Multi-pass membrane protein</topology>
    </subcellularLocation>
</comment>
<protein>
    <submittedName>
        <fullName evidence="7">Sporulation integral membrane protein YtvI</fullName>
    </submittedName>
</protein>
<feature type="transmembrane region" description="Helical" evidence="6">
    <location>
        <begin position="9"/>
        <end position="27"/>
    </location>
</feature>
<dbReference type="Pfam" id="PF01594">
    <property type="entry name" value="AI-2E_transport"/>
    <property type="match status" value="1"/>
</dbReference>
<evidence type="ECO:0000256" key="5">
    <source>
        <dbReference type="ARBA" id="ARBA00023136"/>
    </source>
</evidence>
<feature type="transmembrane region" description="Helical" evidence="6">
    <location>
        <begin position="33"/>
        <end position="51"/>
    </location>
</feature>
<keyword evidence="4 6" id="KW-1133">Transmembrane helix</keyword>
<keyword evidence="8" id="KW-1185">Reference proteome</keyword>
<evidence type="ECO:0000256" key="6">
    <source>
        <dbReference type="SAM" id="Phobius"/>
    </source>
</evidence>
<organism evidence="7 8">
    <name type="scientific">Evansella alkalicola</name>
    <dbReference type="NCBI Taxonomy" id="745819"/>
    <lineage>
        <taxon>Bacteria</taxon>
        <taxon>Bacillati</taxon>
        <taxon>Bacillota</taxon>
        <taxon>Bacilli</taxon>
        <taxon>Bacillales</taxon>
        <taxon>Bacillaceae</taxon>
        <taxon>Evansella</taxon>
    </lineage>
</organism>
<evidence type="ECO:0000313" key="8">
    <source>
        <dbReference type="Proteomes" id="UP000790580"/>
    </source>
</evidence>
<keyword evidence="5 6" id="KW-0472">Membrane</keyword>
<feature type="transmembrane region" description="Helical" evidence="6">
    <location>
        <begin position="63"/>
        <end position="81"/>
    </location>
</feature>
<feature type="transmembrane region" description="Helical" evidence="6">
    <location>
        <begin position="269"/>
        <end position="290"/>
    </location>
</feature>
<feature type="transmembrane region" description="Helical" evidence="6">
    <location>
        <begin position="158"/>
        <end position="177"/>
    </location>
</feature>
<evidence type="ECO:0000313" key="7">
    <source>
        <dbReference type="EMBL" id="MBU9720476.1"/>
    </source>
</evidence>
<dbReference type="NCBIfam" id="TIGR02872">
    <property type="entry name" value="spore_ytvI"/>
    <property type="match status" value="1"/>
</dbReference>
<evidence type="ECO:0000256" key="4">
    <source>
        <dbReference type="ARBA" id="ARBA00022989"/>
    </source>
</evidence>
<feature type="transmembrane region" description="Helical" evidence="6">
    <location>
        <begin position="207"/>
        <end position="234"/>
    </location>
</feature>
<keyword evidence="3 6" id="KW-0812">Transmembrane</keyword>